<keyword evidence="4" id="KW-0808">Transferase</keyword>
<reference evidence="7" key="1">
    <citation type="submission" date="2022-01" db="EMBL/GenBank/DDBJ databases">
        <title>Colwellia maritima, isolated from seawater.</title>
        <authorList>
            <person name="Kristyanto S."/>
            <person name="Jung J."/>
            <person name="Jeon C.O."/>
        </authorList>
    </citation>
    <scope>NUCLEOTIDE SEQUENCE</scope>
    <source>
        <strain evidence="7">MSW7</strain>
    </source>
</reference>
<dbReference type="InterPro" id="IPR013534">
    <property type="entry name" value="Starch_synth_cat_dom"/>
</dbReference>
<dbReference type="Gene3D" id="3.40.50.2000">
    <property type="entry name" value="Glycogen Phosphorylase B"/>
    <property type="match status" value="2"/>
</dbReference>
<dbReference type="Proteomes" id="UP001139646">
    <property type="component" value="Unassembled WGS sequence"/>
</dbReference>
<feature type="domain" description="Glycosyl transferase family 1" evidence="5">
    <location>
        <begin position="374"/>
        <end position="476"/>
    </location>
</feature>
<organism evidence="7 8">
    <name type="scientific">Colwellia maritima</name>
    <dbReference type="NCBI Taxonomy" id="2912588"/>
    <lineage>
        <taxon>Bacteria</taxon>
        <taxon>Pseudomonadati</taxon>
        <taxon>Pseudomonadota</taxon>
        <taxon>Gammaproteobacteria</taxon>
        <taxon>Alteromonadales</taxon>
        <taxon>Colwelliaceae</taxon>
        <taxon>Colwellia</taxon>
    </lineage>
</organism>
<dbReference type="SUPFAM" id="SSF53756">
    <property type="entry name" value="UDP-Glycosyltransferase/glycogen phosphorylase"/>
    <property type="match status" value="1"/>
</dbReference>
<dbReference type="CDD" id="cd03791">
    <property type="entry name" value="GT5_Glycogen_synthase_DULL1-like"/>
    <property type="match status" value="1"/>
</dbReference>
<protein>
    <recommendedName>
        <fullName evidence="2">starch synthase</fullName>
        <ecNumber evidence="2">2.4.1.21</ecNumber>
    </recommendedName>
</protein>
<accession>A0ABS9X1T6</accession>
<keyword evidence="8" id="KW-1185">Reference proteome</keyword>
<dbReference type="PANTHER" id="PTHR45825">
    <property type="entry name" value="GRANULE-BOUND STARCH SYNTHASE 1, CHLOROPLASTIC/AMYLOPLASTIC"/>
    <property type="match status" value="1"/>
</dbReference>
<evidence type="ECO:0000259" key="6">
    <source>
        <dbReference type="Pfam" id="PF08323"/>
    </source>
</evidence>
<dbReference type="Pfam" id="PF08323">
    <property type="entry name" value="Glyco_transf_5"/>
    <property type="match status" value="1"/>
</dbReference>
<gene>
    <name evidence="7" type="ORF">L3081_13420</name>
</gene>
<name>A0ABS9X1T6_9GAMM</name>
<comment type="catalytic activity">
    <reaction evidence="1">
        <text>[(1-&gt;4)-alpha-D-glucosyl](n) + ADP-alpha-D-glucose = [(1-&gt;4)-alpha-D-glucosyl](n+1) + ADP + H(+)</text>
        <dbReference type="Rhea" id="RHEA:18189"/>
        <dbReference type="Rhea" id="RHEA-COMP:9584"/>
        <dbReference type="Rhea" id="RHEA-COMP:9587"/>
        <dbReference type="ChEBI" id="CHEBI:15378"/>
        <dbReference type="ChEBI" id="CHEBI:15444"/>
        <dbReference type="ChEBI" id="CHEBI:57498"/>
        <dbReference type="ChEBI" id="CHEBI:456216"/>
        <dbReference type="EC" id="2.4.1.21"/>
    </reaction>
</comment>
<evidence type="ECO:0000313" key="7">
    <source>
        <dbReference type="EMBL" id="MCI2284198.1"/>
    </source>
</evidence>
<evidence type="ECO:0000256" key="2">
    <source>
        <dbReference type="ARBA" id="ARBA00012588"/>
    </source>
</evidence>
<dbReference type="Pfam" id="PF00534">
    <property type="entry name" value="Glycos_transf_1"/>
    <property type="match status" value="1"/>
</dbReference>
<evidence type="ECO:0000256" key="4">
    <source>
        <dbReference type="ARBA" id="ARBA00022679"/>
    </source>
</evidence>
<proteinExistence type="predicted"/>
<dbReference type="PANTHER" id="PTHR45825:SF11">
    <property type="entry name" value="ALPHA AMYLASE DOMAIN-CONTAINING PROTEIN"/>
    <property type="match status" value="1"/>
</dbReference>
<comment type="caution">
    <text evidence="7">The sequence shown here is derived from an EMBL/GenBank/DDBJ whole genome shotgun (WGS) entry which is preliminary data.</text>
</comment>
<keyword evidence="3" id="KW-0328">Glycosyltransferase</keyword>
<sequence length="527" mass="58260">MKILMAAAENDAFFGGKVGGIGDVVRDIPLALASIGQQVDVVIPGYGVFSKLPTAKHVTILQVMFAGHYQTVEVFKIDPDINNVTQWVIEHPLFSQGGQGKIYCDDPDNRPFASDATKFALFSASVAKAIINDVFGQIDVLHLHDWHTAMVSVLRAFDPEYQQLKSIKTVYTIHNLALQGIRPIADDESSLKAWFPSLSFDPSKINDPRYNHCYNPMRAAIKLSDKVHAVSPTYAQEILLPSNPEHGYIGGEGLELDLREAKETGRLHGILNGCEYPVMDSEDESKATKTKKLGVTKLLQLCENELLKWLANKPLVDSAHLIATTRIKQLTCDKPKKKPLILTSVGRITDQKVRLFQQTMVNGESALENILSMLGNKGIFILLGSGDSALENFLTQIAAKRTNFIFLKGYSEALSENLYSTGDLFLMPSSFEPCGISQMLAMRAGQPCLAHDVGGLSDTIINNENGFTFNGDTPNEQAINLLNCFDKVLSLKLDNTKQWNIIAANAFKARFLWEDVAHDYVTYLYSA</sequence>
<dbReference type="InterPro" id="IPR001296">
    <property type="entry name" value="Glyco_trans_1"/>
</dbReference>
<feature type="domain" description="Starch synthase catalytic" evidence="6">
    <location>
        <begin position="2"/>
        <end position="259"/>
    </location>
</feature>
<dbReference type="EMBL" id="JAKKSL010000002">
    <property type="protein sequence ID" value="MCI2284198.1"/>
    <property type="molecule type" value="Genomic_DNA"/>
</dbReference>
<dbReference type="EC" id="2.4.1.21" evidence="2"/>
<evidence type="ECO:0000256" key="1">
    <source>
        <dbReference type="ARBA" id="ARBA00001478"/>
    </source>
</evidence>
<evidence type="ECO:0000313" key="8">
    <source>
        <dbReference type="Proteomes" id="UP001139646"/>
    </source>
</evidence>
<evidence type="ECO:0000256" key="3">
    <source>
        <dbReference type="ARBA" id="ARBA00022676"/>
    </source>
</evidence>
<dbReference type="RefSeq" id="WP_242286650.1">
    <property type="nucleotide sequence ID" value="NZ_JAKKSL010000002.1"/>
</dbReference>
<evidence type="ECO:0000259" key="5">
    <source>
        <dbReference type="Pfam" id="PF00534"/>
    </source>
</evidence>